<protein>
    <submittedName>
        <fullName evidence="1">Uncharacterized protein</fullName>
    </submittedName>
</protein>
<organism evidence="1">
    <name type="scientific">marine metagenome</name>
    <dbReference type="NCBI Taxonomy" id="408172"/>
    <lineage>
        <taxon>unclassified sequences</taxon>
        <taxon>metagenomes</taxon>
        <taxon>ecological metagenomes</taxon>
    </lineage>
</organism>
<gene>
    <name evidence="1" type="ORF">METZ01_LOCUS370871</name>
</gene>
<dbReference type="AlphaFoldDB" id="A0A382T955"/>
<reference evidence="1" key="1">
    <citation type="submission" date="2018-05" db="EMBL/GenBank/DDBJ databases">
        <authorList>
            <person name="Lanie J.A."/>
            <person name="Ng W.-L."/>
            <person name="Kazmierczak K.M."/>
            <person name="Andrzejewski T.M."/>
            <person name="Davidsen T.M."/>
            <person name="Wayne K.J."/>
            <person name="Tettelin H."/>
            <person name="Glass J.I."/>
            <person name="Rusch D."/>
            <person name="Podicherti R."/>
            <person name="Tsui H.-C.T."/>
            <person name="Winkler M.E."/>
        </authorList>
    </citation>
    <scope>NUCLEOTIDE SEQUENCE</scope>
</reference>
<dbReference type="EMBL" id="UINC01134460">
    <property type="protein sequence ID" value="SVD18017.1"/>
    <property type="molecule type" value="Genomic_DNA"/>
</dbReference>
<sequence>MFVIPEGTRIDDDLVQKFVSLNSPEIWRDNKKPVIQILLPYYFVCDQLCYISQISPFLNYKANLWPGTLVGGRFPITNWPRILNFAFEWIEDDKDLIIKRGDPLCYIFFEFDDPTKIPKLIRAKMTPELVEFKKEIDATPKLVSNTFSLMDEAAKRRPKKLLKKI</sequence>
<name>A0A382T955_9ZZZZ</name>
<evidence type="ECO:0000313" key="1">
    <source>
        <dbReference type="EMBL" id="SVD18017.1"/>
    </source>
</evidence>
<proteinExistence type="predicted"/>
<accession>A0A382T955</accession>